<name>A0A504Y381_LEIDO</name>
<accession>A0A504Y381</accession>
<keyword evidence="2" id="KW-0812">Transmembrane</keyword>
<feature type="compositionally biased region" description="Polar residues" evidence="1">
    <location>
        <begin position="362"/>
        <end position="371"/>
    </location>
</feature>
<dbReference type="VEuPathDB" id="TriTrypDB:LdCL_330028300"/>
<dbReference type="VEuPathDB" id="TriTrypDB:LdBPK_332140.1"/>
<feature type="transmembrane region" description="Helical" evidence="2">
    <location>
        <begin position="21"/>
        <end position="45"/>
    </location>
</feature>
<dbReference type="AlphaFoldDB" id="A0A504Y381"/>
<keyword evidence="2" id="KW-1133">Transmembrane helix</keyword>
<evidence type="ECO:0000256" key="2">
    <source>
        <dbReference type="SAM" id="Phobius"/>
    </source>
</evidence>
<feature type="transmembrane region" description="Helical" evidence="2">
    <location>
        <begin position="503"/>
        <end position="527"/>
    </location>
</feature>
<evidence type="ECO:0000256" key="1">
    <source>
        <dbReference type="SAM" id="MobiDB-lite"/>
    </source>
</evidence>
<feature type="region of interest" description="Disordered" evidence="1">
    <location>
        <begin position="268"/>
        <end position="291"/>
    </location>
</feature>
<evidence type="ECO:0000313" key="3">
    <source>
        <dbReference type="EMBL" id="TPP55484.1"/>
    </source>
</evidence>
<protein>
    <submittedName>
        <fullName evidence="3">Putative integral membrane protein</fullName>
    </submittedName>
</protein>
<feature type="region of interest" description="Disordered" evidence="1">
    <location>
        <begin position="357"/>
        <end position="435"/>
    </location>
</feature>
<dbReference type="VEuPathDB" id="TriTrypDB:LdCL_270011800"/>
<proteinExistence type="predicted"/>
<evidence type="ECO:0000313" key="4">
    <source>
        <dbReference type="Proteomes" id="UP000318821"/>
    </source>
</evidence>
<gene>
    <name evidence="3" type="ORF">CGC20_10390</name>
</gene>
<reference evidence="4" key="1">
    <citation type="submission" date="2019-02" db="EMBL/GenBank/DDBJ databases">
        <title>FDA dAtabase for Regulatory Grade micrObial Sequences (FDA-ARGOS): Supporting development and validation of Infectious Disease Dx tests.</title>
        <authorList>
            <person name="Duncan R."/>
            <person name="Fisher C."/>
            <person name="Tallon L."/>
            <person name="Sadzewicz L."/>
            <person name="Sengamalay N."/>
            <person name="Ott S."/>
            <person name="Godinez A."/>
            <person name="Nagaraj S."/>
            <person name="Vavikolanu K."/>
            <person name="Vyas G."/>
            <person name="Nadendla S."/>
            <person name="Aluvathingal J."/>
            <person name="Sichtig H."/>
        </authorList>
    </citation>
    <scope>NUCLEOTIDE SEQUENCE [LARGE SCALE GENOMIC DNA]</scope>
    <source>
        <strain evidence="4">FDAARGOS_360</strain>
    </source>
</reference>
<comment type="caution">
    <text evidence="3">The sequence shown here is derived from an EMBL/GenBank/DDBJ whole genome shotgun (WGS) entry which is preliminary data.</text>
</comment>
<feature type="compositionally biased region" description="Low complexity" evidence="1">
    <location>
        <begin position="372"/>
        <end position="385"/>
    </location>
</feature>
<sequence>MLKRSRYLGYFRIVTEPDRDVNISSGLMVASGAVALVQPLLFFGIHVAYPLVRQRQWAVQYDRMLRSAGAGQQEQQAQQRTYALHAESPGLGPPQPGYPLSLEASSGPPLPQGARFFHTPPQNARVAPRDSCVTVAHRATSRLFSFQSISETEADANNAMTSLSLSPSVKKEAQELGSKTPAAAAVPSARRLTSGHPPFYVCTTPSSVKAGEAVASRDRYDDATAVVATAASNTGDAGVGEAIPAVSDSTPPPHSYVTRAMVRSPGSIAIYGSDGTASRRPRRRSPDTEAQRTLDALDDVDSSTLAAVTEAAQNDAAFRPNASQAQSATNPFNALSTAFASSSVPSLTPPLLLMRPSDARDTTSTQQACTDASSVASSRRSAVAAPTLTSTAAVPRAASAREREVGVLSSEEVQPPKASSKEASQHGQRHLSCSGDFSQRSAASAFLRSLAWLIPTRFTAEASPSQSHPARRPSTSLLSASVRPLPPALLHMYFKSETMFRSLLSACYIFAGAGILFMYFFGMLWLVRRELQGLDSLVSMAEGWSNVFIYQNVTSAVDAALCSVELDRRCSGGMSLCNATAYASAEAAHNLSCPFCEASQQRLISTFTQLCSIAYDPSVRCGTGVLASVGYASLSKREEAQAMLETGGFFSTENAQGVHASYPPTRASSPLFHAAAADEISSSTTPMAVAPSRERLMHTFEGLHAPSAALLPPSSVVMAEMSSSGAIPLNVKQCDWGRLCGEDEWGEPRHRKAGAAATDSLSLLKALSTGPAIVEDGMLRCIWAHVLALPACRVRLSFRSVCGDCDLVHYGEVVKTAKSAVPEAPTTAARIADLSSLAAAVSYQKNKDAEPTSRQETVLAQSRTGTCPHFGSLQRRVAGSDKMECSWCAAYH</sequence>
<dbReference type="VEuPathDB" id="TriTrypDB:LDHU3_33.3100"/>
<dbReference type="Proteomes" id="UP000318821">
    <property type="component" value="Unassembled WGS sequence"/>
</dbReference>
<dbReference type="EMBL" id="RHLD01000006">
    <property type="protein sequence ID" value="TPP55484.1"/>
    <property type="molecule type" value="Genomic_DNA"/>
</dbReference>
<organism evidence="3 4">
    <name type="scientific">Leishmania donovani</name>
    <dbReference type="NCBI Taxonomy" id="5661"/>
    <lineage>
        <taxon>Eukaryota</taxon>
        <taxon>Discoba</taxon>
        <taxon>Euglenozoa</taxon>
        <taxon>Kinetoplastea</taxon>
        <taxon>Metakinetoplastina</taxon>
        <taxon>Trypanosomatida</taxon>
        <taxon>Trypanosomatidae</taxon>
        <taxon>Leishmaniinae</taxon>
        <taxon>Leishmania</taxon>
    </lineage>
</organism>
<feature type="compositionally biased region" description="Low complexity" evidence="1">
    <location>
        <begin position="70"/>
        <end position="79"/>
    </location>
</feature>
<keyword evidence="2" id="KW-0472">Membrane</keyword>
<feature type="region of interest" description="Disordered" evidence="1">
    <location>
        <begin position="70"/>
        <end position="98"/>
    </location>
</feature>